<evidence type="ECO:0000256" key="2">
    <source>
        <dbReference type="ARBA" id="ARBA00022741"/>
    </source>
</evidence>
<dbReference type="InterPro" id="IPR017441">
    <property type="entry name" value="Protein_kinase_ATP_BS"/>
</dbReference>
<feature type="binding site" evidence="4">
    <location>
        <position position="34"/>
    </location>
    <ligand>
        <name>ATP</name>
        <dbReference type="ChEBI" id="CHEBI:30616"/>
    </ligand>
</feature>
<comment type="caution">
    <text evidence="6">The sequence shown here is derived from an EMBL/GenBank/DDBJ whole genome shotgun (WGS) entry which is preliminary data.</text>
</comment>
<keyword evidence="2 4" id="KW-0547">Nucleotide-binding</keyword>
<reference evidence="6 7" key="1">
    <citation type="submission" date="2024-04" db="EMBL/GenBank/DDBJ databases">
        <title>The reference genome of an endangered Asteraceae, Deinandra increscens subsp. villosa, native to the Central Coast of California.</title>
        <authorList>
            <person name="Guilliams M."/>
            <person name="Hasenstab-Lehman K."/>
            <person name="Meyer R."/>
            <person name="Mcevoy S."/>
        </authorList>
    </citation>
    <scope>NUCLEOTIDE SEQUENCE [LARGE SCALE GENOMIC DNA]</scope>
    <source>
        <tissue evidence="6">Leaf</tissue>
    </source>
</reference>
<dbReference type="PROSITE" id="PS50011">
    <property type="entry name" value="PROTEIN_KINASE_DOM"/>
    <property type="match status" value="1"/>
</dbReference>
<dbReference type="Pfam" id="PF00069">
    <property type="entry name" value="Pkinase"/>
    <property type="match status" value="1"/>
</dbReference>
<dbReference type="InterPro" id="IPR050117">
    <property type="entry name" value="MAPK"/>
</dbReference>
<evidence type="ECO:0000256" key="1">
    <source>
        <dbReference type="ARBA" id="ARBA00008832"/>
    </source>
</evidence>
<dbReference type="Gene3D" id="3.30.200.20">
    <property type="entry name" value="Phosphorylase Kinase, domain 1"/>
    <property type="match status" value="1"/>
</dbReference>
<dbReference type="GO" id="GO:0005524">
    <property type="term" value="F:ATP binding"/>
    <property type="evidence" value="ECO:0007669"/>
    <property type="project" value="UniProtKB-UniRule"/>
</dbReference>
<organism evidence="6 7">
    <name type="scientific">Deinandra increscens subsp. villosa</name>
    <dbReference type="NCBI Taxonomy" id="3103831"/>
    <lineage>
        <taxon>Eukaryota</taxon>
        <taxon>Viridiplantae</taxon>
        <taxon>Streptophyta</taxon>
        <taxon>Embryophyta</taxon>
        <taxon>Tracheophyta</taxon>
        <taxon>Spermatophyta</taxon>
        <taxon>Magnoliopsida</taxon>
        <taxon>eudicotyledons</taxon>
        <taxon>Gunneridae</taxon>
        <taxon>Pentapetalae</taxon>
        <taxon>asterids</taxon>
        <taxon>campanulids</taxon>
        <taxon>Asterales</taxon>
        <taxon>Asteraceae</taxon>
        <taxon>Asteroideae</taxon>
        <taxon>Heliantheae alliance</taxon>
        <taxon>Madieae</taxon>
        <taxon>Madiinae</taxon>
        <taxon>Deinandra</taxon>
    </lineage>
</organism>
<evidence type="ECO:0000256" key="3">
    <source>
        <dbReference type="ARBA" id="ARBA00022840"/>
    </source>
</evidence>
<feature type="domain" description="Protein kinase" evidence="5">
    <location>
        <begin position="4"/>
        <end position="89"/>
    </location>
</feature>
<accession>A0AAP0CTE1</accession>
<dbReference type="SUPFAM" id="SSF56112">
    <property type="entry name" value="Protein kinase-like (PK-like)"/>
    <property type="match status" value="1"/>
</dbReference>
<comment type="similarity">
    <text evidence="1">Belongs to the protein kinase superfamily. CMGC Ser/Thr protein kinase family. MAP kinase subfamily.</text>
</comment>
<dbReference type="InterPro" id="IPR011009">
    <property type="entry name" value="Kinase-like_dom_sf"/>
</dbReference>
<dbReference type="Proteomes" id="UP001408789">
    <property type="component" value="Unassembled WGS sequence"/>
</dbReference>
<dbReference type="AlphaFoldDB" id="A0AAP0CTE1"/>
<dbReference type="PANTHER" id="PTHR24055">
    <property type="entry name" value="MITOGEN-ACTIVATED PROTEIN KINASE"/>
    <property type="match status" value="1"/>
</dbReference>
<evidence type="ECO:0000256" key="4">
    <source>
        <dbReference type="PROSITE-ProRule" id="PRU10141"/>
    </source>
</evidence>
<gene>
    <name evidence="6" type="ORF">SSX86_022059</name>
</gene>
<proteinExistence type="inferred from homology"/>
<dbReference type="InterPro" id="IPR000719">
    <property type="entry name" value="Prot_kinase_dom"/>
</dbReference>
<evidence type="ECO:0000259" key="5">
    <source>
        <dbReference type="PROSITE" id="PS50011"/>
    </source>
</evidence>
<name>A0AAP0CTE1_9ASTR</name>
<keyword evidence="7" id="KW-1185">Reference proteome</keyword>
<dbReference type="PROSITE" id="PS00107">
    <property type="entry name" value="PROTEIN_KINASE_ATP"/>
    <property type="match status" value="1"/>
</dbReference>
<dbReference type="GO" id="GO:0004672">
    <property type="term" value="F:protein kinase activity"/>
    <property type="evidence" value="ECO:0007669"/>
    <property type="project" value="InterPro"/>
</dbReference>
<sequence>MEKYQIMEELGGGSFGVVWKAFNKQTHETVAIKKLLTKYDDSTKTMIRREIKSLASNRHQNIVALKEIINRNNTIFLVFEFMDYKILIW</sequence>
<evidence type="ECO:0000313" key="6">
    <source>
        <dbReference type="EMBL" id="KAK9058929.1"/>
    </source>
</evidence>
<protein>
    <recommendedName>
        <fullName evidence="5">Protein kinase domain-containing protein</fullName>
    </recommendedName>
</protein>
<evidence type="ECO:0000313" key="7">
    <source>
        <dbReference type="Proteomes" id="UP001408789"/>
    </source>
</evidence>
<dbReference type="EMBL" id="JBCNJP010000022">
    <property type="protein sequence ID" value="KAK9058929.1"/>
    <property type="molecule type" value="Genomic_DNA"/>
</dbReference>
<keyword evidence="3 4" id="KW-0067">ATP-binding</keyword>